<dbReference type="EMBL" id="FQXU01000003">
    <property type="protein sequence ID" value="SHH63038.1"/>
    <property type="molecule type" value="Genomic_DNA"/>
</dbReference>
<dbReference type="Proteomes" id="UP000184241">
    <property type="component" value="Unassembled WGS sequence"/>
</dbReference>
<dbReference type="SMART" id="SM00422">
    <property type="entry name" value="HTH_MERR"/>
    <property type="match status" value="1"/>
</dbReference>
<dbReference type="InterPro" id="IPR009061">
    <property type="entry name" value="DNA-bd_dom_put_sf"/>
</dbReference>
<proteinExistence type="predicted"/>
<dbReference type="GO" id="GO:0003700">
    <property type="term" value="F:DNA-binding transcription factor activity"/>
    <property type="evidence" value="ECO:0007669"/>
    <property type="project" value="InterPro"/>
</dbReference>
<gene>
    <name evidence="3" type="ORF">SAMN02745941_00545</name>
</gene>
<feature type="domain" description="HTH merR-type" evidence="2">
    <location>
        <begin position="2"/>
        <end position="71"/>
    </location>
</feature>
<dbReference type="PROSITE" id="PS50937">
    <property type="entry name" value="HTH_MERR_2"/>
    <property type="match status" value="1"/>
</dbReference>
<accession>A0A1M5UJG0</accession>
<dbReference type="InterPro" id="IPR047057">
    <property type="entry name" value="MerR_fam"/>
</dbReference>
<evidence type="ECO:0000256" key="1">
    <source>
        <dbReference type="ARBA" id="ARBA00023125"/>
    </source>
</evidence>
<organism evidence="3 4">
    <name type="scientific">Clostridium intestinale DSM 6191</name>
    <dbReference type="NCBI Taxonomy" id="1121320"/>
    <lineage>
        <taxon>Bacteria</taxon>
        <taxon>Bacillati</taxon>
        <taxon>Bacillota</taxon>
        <taxon>Clostridia</taxon>
        <taxon>Eubacteriales</taxon>
        <taxon>Clostridiaceae</taxon>
        <taxon>Clostridium</taxon>
    </lineage>
</organism>
<protein>
    <submittedName>
        <fullName evidence="3">DNA-binding transcriptional regulator, MerR family</fullName>
    </submittedName>
</protein>
<evidence type="ECO:0000259" key="2">
    <source>
        <dbReference type="PROSITE" id="PS50937"/>
    </source>
</evidence>
<reference evidence="3 4" key="1">
    <citation type="submission" date="2016-11" db="EMBL/GenBank/DDBJ databases">
        <authorList>
            <person name="Jaros S."/>
            <person name="Januszkiewicz K."/>
            <person name="Wedrychowicz H."/>
        </authorList>
    </citation>
    <scope>NUCLEOTIDE SEQUENCE [LARGE SCALE GENOMIC DNA]</scope>
    <source>
        <strain evidence="3 4">DSM 6191</strain>
    </source>
</reference>
<dbReference type="Gene3D" id="1.10.1660.10">
    <property type="match status" value="1"/>
</dbReference>
<dbReference type="InterPro" id="IPR000551">
    <property type="entry name" value="MerR-type_HTH_dom"/>
</dbReference>
<dbReference type="RefSeq" id="WP_073016440.1">
    <property type="nucleotide sequence ID" value="NZ_FQXU01000003.1"/>
</dbReference>
<dbReference type="SUPFAM" id="SSF46955">
    <property type="entry name" value="Putative DNA-binding domain"/>
    <property type="match status" value="1"/>
</dbReference>
<dbReference type="PANTHER" id="PTHR30204:SF82">
    <property type="entry name" value="TRANSCRIPTIONAL REGULATOR, MERR FAMILY"/>
    <property type="match status" value="1"/>
</dbReference>
<dbReference type="GO" id="GO:0003677">
    <property type="term" value="F:DNA binding"/>
    <property type="evidence" value="ECO:0007669"/>
    <property type="project" value="UniProtKB-KW"/>
</dbReference>
<evidence type="ECO:0000313" key="3">
    <source>
        <dbReference type="EMBL" id="SHH63038.1"/>
    </source>
</evidence>
<sequence length="137" mass="16468">MNFSIKEVAEKFNLSPYTLRYYEREGLIPSVQRNNNGRRVYTDTDLGWLQIVCCMRATGMSISYIKNYVELCINGRETLEEKRKIMLEQKEIIKEEIKKYTELLELVDMKLDYYDEKVSKDELKEMINKKRINKYLT</sequence>
<evidence type="ECO:0000313" key="4">
    <source>
        <dbReference type="Proteomes" id="UP000184241"/>
    </source>
</evidence>
<keyword evidence="1 3" id="KW-0238">DNA-binding</keyword>
<name>A0A1M5UJG0_9CLOT</name>
<dbReference type="Pfam" id="PF13411">
    <property type="entry name" value="MerR_1"/>
    <property type="match status" value="1"/>
</dbReference>
<dbReference type="AlphaFoldDB" id="A0A1M5UJG0"/>
<dbReference type="PANTHER" id="PTHR30204">
    <property type="entry name" value="REDOX-CYCLING DRUG-SENSING TRANSCRIPTIONAL ACTIVATOR SOXR"/>
    <property type="match status" value="1"/>
</dbReference>
<dbReference type="CDD" id="cd01109">
    <property type="entry name" value="HTH_YyaN"/>
    <property type="match status" value="1"/>
</dbReference>